<dbReference type="PANTHER" id="PTHR30050:SF2">
    <property type="entry name" value="CHROMOSOMAL REPLICATION INITIATOR PROTEIN DNAA"/>
    <property type="match status" value="1"/>
</dbReference>
<dbReference type="InterPro" id="IPR003593">
    <property type="entry name" value="AAA+_ATPase"/>
</dbReference>
<dbReference type="SUPFAM" id="SSF52540">
    <property type="entry name" value="P-loop containing nucleoside triphosphate hydrolases"/>
    <property type="match status" value="1"/>
</dbReference>
<dbReference type="GO" id="GO:0006270">
    <property type="term" value="P:DNA replication initiation"/>
    <property type="evidence" value="ECO:0007669"/>
    <property type="project" value="TreeGrafter"/>
</dbReference>
<dbReference type="GO" id="GO:0003688">
    <property type="term" value="F:DNA replication origin binding"/>
    <property type="evidence" value="ECO:0007669"/>
    <property type="project" value="TreeGrafter"/>
</dbReference>
<dbReference type="Pfam" id="PF11638">
    <property type="entry name" value="DnaA_N"/>
    <property type="match status" value="1"/>
</dbReference>
<reference evidence="2" key="1">
    <citation type="journal article" date="2014" name="Front. Microbiol.">
        <title>High frequency of phylogenetically diverse reductive dehalogenase-homologous genes in deep subseafloor sedimentary metagenomes.</title>
        <authorList>
            <person name="Kawai M."/>
            <person name="Futagami T."/>
            <person name="Toyoda A."/>
            <person name="Takaki Y."/>
            <person name="Nishi S."/>
            <person name="Hori S."/>
            <person name="Arai W."/>
            <person name="Tsubouchi T."/>
            <person name="Morono Y."/>
            <person name="Uchiyama I."/>
            <person name="Ito T."/>
            <person name="Fujiyama A."/>
            <person name="Inagaki F."/>
            <person name="Takami H."/>
        </authorList>
    </citation>
    <scope>NUCLEOTIDE SEQUENCE</scope>
    <source>
        <strain evidence="2">Expedition CK06-06</strain>
    </source>
</reference>
<dbReference type="InterPro" id="IPR020591">
    <property type="entry name" value="Chromosome_initiator_DnaA-like"/>
</dbReference>
<organism evidence="2">
    <name type="scientific">marine sediment metagenome</name>
    <dbReference type="NCBI Taxonomy" id="412755"/>
    <lineage>
        <taxon>unclassified sequences</taxon>
        <taxon>metagenomes</taxon>
        <taxon>ecological metagenomes</taxon>
    </lineage>
</organism>
<dbReference type="Pfam" id="PF00308">
    <property type="entry name" value="Bac_DnaA"/>
    <property type="match status" value="1"/>
</dbReference>
<dbReference type="GO" id="GO:0005886">
    <property type="term" value="C:plasma membrane"/>
    <property type="evidence" value="ECO:0007669"/>
    <property type="project" value="TreeGrafter"/>
</dbReference>
<proteinExistence type="predicted"/>
<dbReference type="PANTHER" id="PTHR30050">
    <property type="entry name" value="CHROMOSOMAL REPLICATION INITIATOR PROTEIN DNAA"/>
    <property type="match status" value="1"/>
</dbReference>
<evidence type="ECO:0000259" key="1">
    <source>
        <dbReference type="SMART" id="SM00382"/>
    </source>
</evidence>
<feature type="non-terminal residue" evidence="2">
    <location>
        <position position="379"/>
    </location>
</feature>
<dbReference type="PRINTS" id="PR00051">
    <property type="entry name" value="DNAA"/>
</dbReference>
<dbReference type="InterPro" id="IPR027417">
    <property type="entry name" value="P-loop_NTPase"/>
</dbReference>
<dbReference type="InterPro" id="IPR024633">
    <property type="entry name" value="DnaA_N_dom"/>
</dbReference>
<dbReference type="InterPro" id="IPR013317">
    <property type="entry name" value="DnaA_dom"/>
</dbReference>
<name>X0S3T0_9ZZZZ</name>
<dbReference type="CDD" id="cd00009">
    <property type="entry name" value="AAA"/>
    <property type="match status" value="1"/>
</dbReference>
<accession>X0S3T0</accession>
<dbReference type="Gene3D" id="1.10.8.60">
    <property type="match status" value="1"/>
</dbReference>
<dbReference type="EMBL" id="BARS01002975">
    <property type="protein sequence ID" value="GAF75679.1"/>
    <property type="molecule type" value="Genomic_DNA"/>
</dbReference>
<comment type="caution">
    <text evidence="2">The sequence shown here is derived from an EMBL/GenBank/DDBJ whole genome shotgun (WGS) entry which is preliminary data.</text>
</comment>
<feature type="domain" description="AAA+ ATPase" evidence="1">
    <location>
        <begin position="152"/>
        <end position="286"/>
    </location>
</feature>
<dbReference type="InterPro" id="IPR038454">
    <property type="entry name" value="DnaA_N_sf"/>
</dbReference>
<protein>
    <recommendedName>
        <fullName evidence="1">AAA+ ATPase domain-containing protein</fullName>
    </recommendedName>
</protein>
<evidence type="ECO:0000313" key="2">
    <source>
        <dbReference type="EMBL" id="GAF75679.1"/>
    </source>
</evidence>
<dbReference type="Gene3D" id="3.40.50.300">
    <property type="entry name" value="P-loop containing nucleotide triphosphate hydrolases"/>
    <property type="match status" value="1"/>
</dbReference>
<sequence length="379" mass="42207">MPTTLVDQVADIQKRIANKIGPQRWRVWFKNTTRLSLCDSQLRVGVPNHFVGEWVEGHFLEHISSAAAETLGKSVTVTFGIDPALFGQQRQKQLDYQADLIQRNATLPIRQRRESHPETRPLRFDLDSFVVGPSNELAHKAATNIAQTIRSQFNPLFVHGGCGMGKTHLLQGICKALTQRQSPCSWAYVSGEEFTNAYITAVRTSSFEGFRHRFRNLDVLVLDDVHFLASKTATQTEFLHTFDAIDAAGKQVVMASDAHPRMVGHLMDALVNRFMAGMVVRVDPPTLEMRCEILRRRGEQMGINLSKAVIEYLAGGLTSNVRELEGALLKLLAYATLIKQPITLSLAKQVLDEHINRTGTISLASDIESIAANYFGISV</sequence>
<gene>
    <name evidence="2" type="ORF">S01H1_05721</name>
</gene>
<dbReference type="Gene3D" id="3.30.300.180">
    <property type="match status" value="1"/>
</dbReference>
<dbReference type="AlphaFoldDB" id="X0S3T0"/>
<dbReference type="SMART" id="SM00382">
    <property type="entry name" value="AAA"/>
    <property type="match status" value="1"/>
</dbReference>